<keyword evidence="1" id="KW-0175">Coiled coil</keyword>
<evidence type="ECO:0000313" key="2">
    <source>
        <dbReference type="EMBL" id="KAJ9620795.1"/>
    </source>
</evidence>
<proteinExistence type="predicted"/>
<reference evidence="2" key="1">
    <citation type="submission" date="2022-10" db="EMBL/GenBank/DDBJ databases">
        <title>Culturing micro-colonial fungi from biological soil crusts in the Mojave desert and describing Neophaeococcomyces mojavensis, and introducing the new genera and species Taxawa tesnikishii.</title>
        <authorList>
            <person name="Kurbessoian T."/>
            <person name="Stajich J.E."/>
        </authorList>
    </citation>
    <scope>NUCLEOTIDE SEQUENCE</scope>
    <source>
        <strain evidence="2">TK_35</strain>
    </source>
</reference>
<feature type="coiled-coil region" evidence="1">
    <location>
        <begin position="49"/>
        <end position="76"/>
    </location>
</feature>
<name>A0AA38XT33_9EURO</name>
<dbReference type="EMBL" id="JAPDRN010000119">
    <property type="protein sequence ID" value="KAJ9620795.1"/>
    <property type="molecule type" value="Genomic_DNA"/>
</dbReference>
<dbReference type="AlphaFoldDB" id="A0AA38XT33"/>
<evidence type="ECO:0000256" key="1">
    <source>
        <dbReference type="SAM" id="Coils"/>
    </source>
</evidence>
<gene>
    <name evidence="2" type="ORF">H2204_012105</name>
</gene>
<organism evidence="2">
    <name type="scientific">Knufia peltigerae</name>
    <dbReference type="NCBI Taxonomy" id="1002370"/>
    <lineage>
        <taxon>Eukaryota</taxon>
        <taxon>Fungi</taxon>
        <taxon>Dikarya</taxon>
        <taxon>Ascomycota</taxon>
        <taxon>Pezizomycotina</taxon>
        <taxon>Eurotiomycetes</taxon>
        <taxon>Chaetothyriomycetidae</taxon>
        <taxon>Chaetothyriales</taxon>
        <taxon>Trichomeriaceae</taxon>
        <taxon>Knufia</taxon>
    </lineage>
</organism>
<accession>A0AA38XT33</accession>
<protein>
    <submittedName>
        <fullName evidence="2">Uncharacterized protein</fullName>
    </submittedName>
</protein>
<sequence>MSAAPSGSVRGPGSAGAFACDPPLDASCKRTMTLIRALPPINENERPRNAGVREQLRQLEEVAREEMQELQKLADARPAPVLAGDDLLGLAWDLGLDGEALT</sequence>
<comment type="caution">
    <text evidence="2">The sequence shown here is derived from an EMBL/GenBank/DDBJ whole genome shotgun (WGS) entry which is preliminary data.</text>
</comment>